<proteinExistence type="predicted"/>
<feature type="signal peptide" evidence="1">
    <location>
        <begin position="1"/>
        <end position="20"/>
    </location>
</feature>
<organism evidence="2 3">
    <name type="scientific">Podospora didyma</name>
    <dbReference type="NCBI Taxonomy" id="330526"/>
    <lineage>
        <taxon>Eukaryota</taxon>
        <taxon>Fungi</taxon>
        <taxon>Dikarya</taxon>
        <taxon>Ascomycota</taxon>
        <taxon>Pezizomycotina</taxon>
        <taxon>Sordariomycetes</taxon>
        <taxon>Sordariomycetidae</taxon>
        <taxon>Sordariales</taxon>
        <taxon>Podosporaceae</taxon>
        <taxon>Podospora</taxon>
    </lineage>
</organism>
<evidence type="ECO:0000256" key="1">
    <source>
        <dbReference type="SAM" id="SignalP"/>
    </source>
</evidence>
<protein>
    <recommendedName>
        <fullName evidence="4">Secreted protein</fullName>
    </recommendedName>
</protein>
<feature type="chain" id="PRO_5042034970" description="Secreted protein" evidence="1">
    <location>
        <begin position="21"/>
        <end position="88"/>
    </location>
</feature>
<dbReference type="Proteomes" id="UP001285441">
    <property type="component" value="Unassembled WGS sequence"/>
</dbReference>
<reference evidence="2" key="2">
    <citation type="submission" date="2023-06" db="EMBL/GenBank/DDBJ databases">
        <authorList>
            <consortium name="Lawrence Berkeley National Laboratory"/>
            <person name="Haridas S."/>
            <person name="Hensen N."/>
            <person name="Bonometti L."/>
            <person name="Westerberg I."/>
            <person name="Brannstrom I.O."/>
            <person name="Guillou S."/>
            <person name="Cros-Aarteil S."/>
            <person name="Calhoun S."/>
            <person name="Kuo A."/>
            <person name="Mondo S."/>
            <person name="Pangilinan J."/>
            <person name="Riley R."/>
            <person name="LaButti K."/>
            <person name="Andreopoulos B."/>
            <person name="Lipzen A."/>
            <person name="Chen C."/>
            <person name="Yanf M."/>
            <person name="Daum C."/>
            <person name="Ng V."/>
            <person name="Clum A."/>
            <person name="Steindorff A."/>
            <person name="Ohm R."/>
            <person name="Martin F."/>
            <person name="Silar P."/>
            <person name="Natvig D."/>
            <person name="Lalanne C."/>
            <person name="Gautier V."/>
            <person name="Ament-velasquez S.L."/>
            <person name="Kruys A."/>
            <person name="Hutchinson M.I."/>
            <person name="Powell A.J."/>
            <person name="Barry K."/>
            <person name="Miller A.N."/>
            <person name="Grigoriev I.V."/>
            <person name="Debuchy R."/>
            <person name="Gladieux P."/>
            <person name="Thoren M.H."/>
            <person name="Johannesson H."/>
        </authorList>
    </citation>
    <scope>NUCLEOTIDE SEQUENCE</scope>
    <source>
        <strain evidence="2">CBS 232.78</strain>
    </source>
</reference>
<dbReference type="AlphaFoldDB" id="A0AAE0P0S2"/>
<keyword evidence="3" id="KW-1185">Reference proteome</keyword>
<evidence type="ECO:0008006" key="4">
    <source>
        <dbReference type="Google" id="ProtNLM"/>
    </source>
</evidence>
<gene>
    <name evidence="2" type="ORF">B0H63DRAFT_467412</name>
</gene>
<dbReference type="EMBL" id="JAULSW010000002">
    <property type="protein sequence ID" value="KAK3391172.1"/>
    <property type="molecule type" value="Genomic_DNA"/>
</dbReference>
<keyword evidence="1" id="KW-0732">Signal</keyword>
<evidence type="ECO:0000313" key="3">
    <source>
        <dbReference type="Proteomes" id="UP001285441"/>
    </source>
</evidence>
<evidence type="ECO:0000313" key="2">
    <source>
        <dbReference type="EMBL" id="KAK3391172.1"/>
    </source>
</evidence>
<reference evidence="2" key="1">
    <citation type="journal article" date="2023" name="Mol. Phylogenet. Evol.">
        <title>Genome-scale phylogeny and comparative genomics of the fungal order Sordariales.</title>
        <authorList>
            <person name="Hensen N."/>
            <person name="Bonometti L."/>
            <person name="Westerberg I."/>
            <person name="Brannstrom I.O."/>
            <person name="Guillou S."/>
            <person name="Cros-Aarteil S."/>
            <person name="Calhoun S."/>
            <person name="Haridas S."/>
            <person name="Kuo A."/>
            <person name="Mondo S."/>
            <person name="Pangilinan J."/>
            <person name="Riley R."/>
            <person name="LaButti K."/>
            <person name="Andreopoulos B."/>
            <person name="Lipzen A."/>
            <person name="Chen C."/>
            <person name="Yan M."/>
            <person name="Daum C."/>
            <person name="Ng V."/>
            <person name="Clum A."/>
            <person name="Steindorff A."/>
            <person name="Ohm R.A."/>
            <person name="Martin F."/>
            <person name="Silar P."/>
            <person name="Natvig D.O."/>
            <person name="Lalanne C."/>
            <person name="Gautier V."/>
            <person name="Ament-Velasquez S.L."/>
            <person name="Kruys A."/>
            <person name="Hutchinson M.I."/>
            <person name="Powell A.J."/>
            <person name="Barry K."/>
            <person name="Miller A.N."/>
            <person name="Grigoriev I.V."/>
            <person name="Debuchy R."/>
            <person name="Gladieux P."/>
            <person name="Hiltunen Thoren M."/>
            <person name="Johannesson H."/>
        </authorList>
    </citation>
    <scope>NUCLEOTIDE SEQUENCE</scope>
    <source>
        <strain evidence="2">CBS 232.78</strain>
    </source>
</reference>
<accession>A0AAE0P0S2</accession>
<comment type="caution">
    <text evidence="2">The sequence shown here is derived from an EMBL/GenBank/DDBJ whole genome shotgun (WGS) entry which is preliminary data.</text>
</comment>
<name>A0AAE0P0S2_9PEZI</name>
<sequence length="88" mass="10447">MPRCVMISFFLFFFILRGECLLLLWPFEHEAPSRPSNEKSHLSDPKCRNIRYIRYGPPVLLSEALNTSRLEWMPVCPYVRRHTARTHA</sequence>